<accession>A0AAN8P0M3</accession>
<keyword evidence="2" id="KW-0472">Membrane</keyword>
<keyword evidence="5" id="KW-1185">Reference proteome</keyword>
<keyword evidence="2" id="KW-0812">Transmembrane</keyword>
<feature type="transmembrane region" description="Helical" evidence="2">
    <location>
        <begin position="501"/>
        <end position="524"/>
    </location>
</feature>
<evidence type="ECO:0000313" key="4">
    <source>
        <dbReference type="EMBL" id="KAK6355660.1"/>
    </source>
</evidence>
<keyword evidence="3" id="KW-0732">Signal</keyword>
<feature type="region of interest" description="Disordered" evidence="1">
    <location>
        <begin position="150"/>
        <end position="183"/>
    </location>
</feature>
<name>A0AAN8P0M3_9PEZI</name>
<proteinExistence type="predicted"/>
<dbReference type="AlphaFoldDB" id="A0AAN8P0M3"/>
<keyword evidence="2" id="KW-1133">Transmembrane helix</keyword>
<gene>
    <name evidence="4" type="ORF">TWF718_000052</name>
</gene>
<dbReference type="EMBL" id="JAVHNR010000001">
    <property type="protein sequence ID" value="KAK6355660.1"/>
    <property type="molecule type" value="Genomic_DNA"/>
</dbReference>
<evidence type="ECO:0000313" key="5">
    <source>
        <dbReference type="Proteomes" id="UP001313282"/>
    </source>
</evidence>
<evidence type="ECO:0000256" key="3">
    <source>
        <dbReference type="SAM" id="SignalP"/>
    </source>
</evidence>
<comment type="caution">
    <text evidence="4">The sequence shown here is derived from an EMBL/GenBank/DDBJ whole genome shotgun (WGS) entry which is preliminary data.</text>
</comment>
<evidence type="ECO:0000256" key="2">
    <source>
        <dbReference type="SAM" id="Phobius"/>
    </source>
</evidence>
<evidence type="ECO:0008006" key="6">
    <source>
        <dbReference type="Google" id="ProtNLM"/>
    </source>
</evidence>
<feature type="chain" id="PRO_5042883176" description="Transmembrane protein" evidence="3">
    <location>
        <begin position="30"/>
        <end position="590"/>
    </location>
</feature>
<organism evidence="4 5">
    <name type="scientific">Orbilia javanica</name>
    <dbReference type="NCBI Taxonomy" id="47235"/>
    <lineage>
        <taxon>Eukaryota</taxon>
        <taxon>Fungi</taxon>
        <taxon>Dikarya</taxon>
        <taxon>Ascomycota</taxon>
        <taxon>Pezizomycotina</taxon>
        <taxon>Orbiliomycetes</taxon>
        <taxon>Orbiliales</taxon>
        <taxon>Orbiliaceae</taxon>
        <taxon>Orbilia</taxon>
    </lineage>
</organism>
<protein>
    <recommendedName>
        <fullName evidence="6">Transmembrane protein</fullName>
    </recommendedName>
</protein>
<evidence type="ECO:0000256" key="1">
    <source>
        <dbReference type="SAM" id="MobiDB-lite"/>
    </source>
</evidence>
<feature type="signal peptide" evidence="3">
    <location>
        <begin position="1"/>
        <end position="29"/>
    </location>
</feature>
<sequence>MWGAWGCLGWAIQAFLVPIFSSTIPKVQCLALGDRFYNNYLKTEPFLGGGIETQEFHNFKQLQPRSRLPHCTAGHINSEKYAICNINYGSNEYTSTIAIPPESLKTERIESGNGVVGPRTVTGSPQIEDPKVNAQISTARLIVPAALTTDSSTENRHSKAAKPFQASRFRTRGSSPKGESFNRLDYNSAAHPTQTHVASLTRKAAALEWVINFEQVAKAGTASAFASLHLSYDPNQETAAITGSHTASIGTWTTTNVYDIVDFSPFPYGPEKEVKHWVSGELDVAINRLGEICRRVEAEGVAPRTKSIPTLTEALPVHSGSTDEIILQGSFSGVAVYHSATAMWRGSWGPYNAAARILPFNATISEADGPYTRFVSESWSVSRPFSERNEADLVKEFAETGPAGIVSQVSRWSTDRFKDSSILPYSNLYPEETRPDTASSMNTLLLTARGAATIVVPAATEVVTETKTVTNTHIPLFGRMAKTKGTSAEKRSDHGFRLLIWLPWFICFWIIVLICTFSLLWHLISDSIERLVRFFRPDREATNSSFWNILPKIRKSTVRKVSGSEIVDPTRLETTRHRGSKESFQSVELD</sequence>
<dbReference type="Proteomes" id="UP001313282">
    <property type="component" value="Unassembled WGS sequence"/>
</dbReference>
<reference evidence="4 5" key="1">
    <citation type="submission" date="2019-10" db="EMBL/GenBank/DDBJ databases">
        <authorList>
            <person name="Palmer J.M."/>
        </authorList>
    </citation>
    <scope>NUCLEOTIDE SEQUENCE [LARGE SCALE GENOMIC DNA]</scope>
    <source>
        <strain evidence="4 5">TWF718</strain>
    </source>
</reference>